<dbReference type="PANTHER" id="PTHR36766">
    <property type="entry name" value="PLANT BROAD-SPECTRUM MILDEW RESISTANCE PROTEIN RPW8"/>
    <property type="match status" value="1"/>
</dbReference>
<dbReference type="InterPro" id="IPR041118">
    <property type="entry name" value="Rx_N"/>
</dbReference>
<keyword evidence="3" id="KW-0677">Repeat</keyword>
<organism evidence="13 14">
    <name type="scientific">Elaeis guineensis var. tenera</name>
    <name type="common">Oil palm</name>
    <dbReference type="NCBI Taxonomy" id="51953"/>
    <lineage>
        <taxon>Eukaryota</taxon>
        <taxon>Viridiplantae</taxon>
        <taxon>Streptophyta</taxon>
        <taxon>Embryophyta</taxon>
        <taxon>Tracheophyta</taxon>
        <taxon>Spermatophyta</taxon>
        <taxon>Magnoliopsida</taxon>
        <taxon>Liliopsida</taxon>
        <taxon>Arecaceae</taxon>
        <taxon>Arecoideae</taxon>
        <taxon>Cocoseae</taxon>
        <taxon>Elaeidinae</taxon>
        <taxon>Elaeis</taxon>
    </lineage>
</organism>
<dbReference type="PANTHER" id="PTHR36766:SF70">
    <property type="entry name" value="DISEASE RESISTANCE PROTEIN RGA4"/>
    <property type="match status" value="1"/>
</dbReference>
<dbReference type="PRINTS" id="PR00364">
    <property type="entry name" value="DISEASERSIST"/>
</dbReference>
<dbReference type="AlphaFoldDB" id="A0A8N4I7W3"/>
<dbReference type="Pfam" id="PF18052">
    <property type="entry name" value="Rx_N"/>
    <property type="match status" value="1"/>
</dbReference>
<evidence type="ECO:0000313" key="14">
    <source>
        <dbReference type="RefSeq" id="XP_029119696.1"/>
    </source>
</evidence>
<dbReference type="Gene3D" id="3.80.10.10">
    <property type="entry name" value="Ribonuclease Inhibitor"/>
    <property type="match status" value="4"/>
</dbReference>
<dbReference type="FunFam" id="1.10.10.10:FF:000322">
    <property type="entry name" value="Probable disease resistance protein At1g63360"/>
    <property type="match status" value="1"/>
</dbReference>
<sequence>MAELALTAASPVVKMVVKKLASGLWKKLGLARSVSTDIEKLQSKLSKIQDVLDDVEMKPITSKALQGSLKMLRDAALDADDVVEEFETEVLRQRMEEHDQMTGKVRDFFSSDNPIAFRCKMAHKIKEIIDRIDEIVKNSKDLDSMMKSDSDSTKKKSDSDRPADRETTSVVVEPKIYGRDEDEKKVMEFLVHRDNDKNISMLTIVGLGGVGKTTLAQLVYHNKRIEEQFDLQMWEKLRTKRFLLVLDDLWNGKESEWEKLKPLFIHAKLGSKIIITTRIETVASGAHSIGTISIHKLRGLQDEDCWTLFKQRAFRFQREEDNPELVEIGCEIIKKCGGLPLAAKALGSLMSSKRGKVEWLAIKNNEIWQLSEDDIGILPILKLSYDHLPSHLKWCFTYCSIFPKDHMFEIKTLIQLWMAEGLIDTSGISLNAEDIGNQYFNNLLWRSFFQDVKMDEYNNPMTCKMHDLVHDLACSLTKDEFLVMEKDREMEDESLIMEMHMKSISRCRYLLVMCHNASSMTLNVTHKAKKLRTPFVLGKEKYCFHDVDKFIFNVTKYLTQLHALDLKFSSIKKLSDRISKLKHLRFLGLSYTEIKTLPTSITRLYNLQTLNLRGCDRLLELPEGLSNLCNLRHMDISRCTIIRTLPTSITGLCSLQSLNLQGCSVLQELPEGISNLGNLRHTDISECYSLSGMPHGLGQLSKLETLPMFIVAQENGCSIAEMEHLNSIHGRLVIKNLHHVKDPKEAVDANLRKKMRLNYLALEWNQGMDEVQEQSSMQAAEDVFERLQPHHSLKKLDISYYMGIRLPNWMTRAELVSSSLPNLVELGLHWLKRCEHLPPLGRLPLLKNLSMSKMHAVKRIGEEFYGDGGSNAFPSLEVMNLWDMPNLEAWCAEPTTAGIKMASFPRLTKLEISSCPKLAVQPCIPCFVEQLEITMSNEMLLSGGSLAGLSQLKRLNIRCCGVSSSSGWWDGLQYLTTLKELRISYCKELTCLPEGIMYLPSLHTLYLCWNRNLRSLEGRGRKQQQPTLFFTALRYLYIYGSNALTALQEWVGGLTSLQKLEILTCPNLAMLPDSLQNLTALQELCIINCNQLAMLPDGLQHLTALQYLKIGDCPQLVRRYKKETGEDWHKIAHIPHIFIWPSIPEEEDRREEEDGEETSERHTFAAKYLGQFGLACCTSHNGGASSSFQ</sequence>
<keyword evidence="6" id="KW-0067">ATP-binding</keyword>
<name>A0A8N4I7W3_ELAGV</name>
<feature type="domain" description="NB-ARC" evidence="8">
    <location>
        <begin position="182"/>
        <end position="234"/>
    </location>
</feature>
<dbReference type="Gene3D" id="3.40.50.300">
    <property type="entry name" value="P-loop containing nucleotide triphosphate hydrolases"/>
    <property type="match status" value="2"/>
</dbReference>
<feature type="compositionally biased region" description="Basic and acidic residues" evidence="7">
    <location>
        <begin position="143"/>
        <end position="167"/>
    </location>
</feature>
<evidence type="ECO:0000259" key="12">
    <source>
        <dbReference type="Pfam" id="PF25019"/>
    </source>
</evidence>
<dbReference type="RefSeq" id="XP_029119696.1">
    <property type="nucleotide sequence ID" value="XM_029263863.1"/>
</dbReference>
<accession>A0A8N4I7W3</accession>
<dbReference type="InterPro" id="IPR055414">
    <property type="entry name" value="LRR_R13L4/SHOC2-like"/>
</dbReference>
<dbReference type="GO" id="GO:0043531">
    <property type="term" value="F:ADP binding"/>
    <property type="evidence" value="ECO:0007669"/>
    <property type="project" value="InterPro"/>
</dbReference>
<dbReference type="Pfam" id="PF00931">
    <property type="entry name" value="NB-ARC"/>
    <property type="match status" value="2"/>
</dbReference>
<dbReference type="Gene3D" id="1.10.8.430">
    <property type="entry name" value="Helical domain of apoptotic protease-activating factors"/>
    <property type="match status" value="1"/>
</dbReference>
<feature type="domain" description="NB-ARC" evidence="8">
    <location>
        <begin position="236"/>
        <end position="315"/>
    </location>
</feature>
<evidence type="ECO:0000259" key="10">
    <source>
        <dbReference type="Pfam" id="PF23559"/>
    </source>
</evidence>
<feature type="domain" description="R13L1/DRL21-like LRR repeat region" evidence="12">
    <location>
        <begin position="719"/>
        <end position="854"/>
    </location>
</feature>
<dbReference type="Pfam" id="PF25019">
    <property type="entry name" value="LRR_R13L1-DRL21"/>
    <property type="match status" value="1"/>
</dbReference>
<evidence type="ECO:0000256" key="7">
    <source>
        <dbReference type="SAM" id="MobiDB-lite"/>
    </source>
</evidence>
<keyword evidence="13" id="KW-1185">Reference proteome</keyword>
<dbReference type="Pfam" id="PF00560">
    <property type="entry name" value="LRR_1"/>
    <property type="match status" value="1"/>
</dbReference>
<dbReference type="Pfam" id="PF23559">
    <property type="entry name" value="WHD_DRP"/>
    <property type="match status" value="1"/>
</dbReference>
<dbReference type="InterPro" id="IPR001611">
    <property type="entry name" value="Leu-rich_rpt"/>
</dbReference>
<dbReference type="Pfam" id="PF23598">
    <property type="entry name" value="LRR_14"/>
    <property type="match status" value="1"/>
</dbReference>
<evidence type="ECO:0000256" key="6">
    <source>
        <dbReference type="ARBA" id="ARBA00022840"/>
    </source>
</evidence>
<dbReference type="SUPFAM" id="SSF52540">
    <property type="entry name" value="P-loop containing nucleoside triphosphate hydrolases"/>
    <property type="match status" value="1"/>
</dbReference>
<evidence type="ECO:0000256" key="2">
    <source>
        <dbReference type="ARBA" id="ARBA00022614"/>
    </source>
</evidence>
<dbReference type="OrthoDB" id="660555at2759"/>
<feature type="domain" description="Disease resistance protein winged helix" evidence="10">
    <location>
        <begin position="401"/>
        <end position="473"/>
    </location>
</feature>
<keyword evidence="2" id="KW-0433">Leucine-rich repeat</keyword>
<dbReference type="Gene3D" id="1.10.10.10">
    <property type="entry name" value="Winged helix-like DNA-binding domain superfamily/Winged helix DNA-binding domain"/>
    <property type="match status" value="1"/>
</dbReference>
<feature type="domain" description="Disease resistance N-terminal" evidence="9">
    <location>
        <begin position="12"/>
        <end position="98"/>
    </location>
</feature>
<protein>
    <submittedName>
        <fullName evidence="14">Disease resistance protein RGA1</fullName>
    </submittedName>
</protein>
<dbReference type="InterPro" id="IPR058922">
    <property type="entry name" value="WHD_DRP"/>
</dbReference>
<dbReference type="InterPro" id="IPR036388">
    <property type="entry name" value="WH-like_DNA-bd_sf"/>
</dbReference>
<evidence type="ECO:0000256" key="1">
    <source>
        <dbReference type="ARBA" id="ARBA00008894"/>
    </source>
</evidence>
<dbReference type="GO" id="GO:0009626">
    <property type="term" value="P:plant-type hypersensitive response"/>
    <property type="evidence" value="ECO:0007669"/>
    <property type="project" value="UniProtKB-ARBA"/>
</dbReference>
<keyword evidence="4" id="KW-0547">Nucleotide-binding</keyword>
<gene>
    <name evidence="14" type="primary">LOC105042487</name>
</gene>
<evidence type="ECO:0000256" key="5">
    <source>
        <dbReference type="ARBA" id="ARBA00022821"/>
    </source>
</evidence>
<reference evidence="14" key="1">
    <citation type="submission" date="2025-08" db="UniProtKB">
        <authorList>
            <consortium name="RefSeq"/>
        </authorList>
    </citation>
    <scope>IDENTIFICATION</scope>
</reference>
<evidence type="ECO:0000259" key="9">
    <source>
        <dbReference type="Pfam" id="PF18052"/>
    </source>
</evidence>
<dbReference type="SUPFAM" id="SSF52058">
    <property type="entry name" value="L domain-like"/>
    <property type="match status" value="2"/>
</dbReference>
<keyword evidence="5" id="KW-0611">Plant defense</keyword>
<evidence type="ECO:0000256" key="3">
    <source>
        <dbReference type="ARBA" id="ARBA00022737"/>
    </source>
</evidence>
<dbReference type="InterPro" id="IPR042197">
    <property type="entry name" value="Apaf_helical"/>
</dbReference>
<dbReference type="GO" id="GO:0002758">
    <property type="term" value="P:innate immune response-activating signaling pathway"/>
    <property type="evidence" value="ECO:0007669"/>
    <property type="project" value="UniProtKB-ARBA"/>
</dbReference>
<dbReference type="Proteomes" id="UP000504607">
    <property type="component" value="Chromosome 4"/>
</dbReference>
<dbReference type="InterPro" id="IPR002182">
    <property type="entry name" value="NB-ARC"/>
</dbReference>
<dbReference type="Gene3D" id="1.20.5.4130">
    <property type="match status" value="1"/>
</dbReference>
<feature type="domain" description="Disease resistance R13L4/SHOC-2-like LRR" evidence="11">
    <location>
        <begin position="561"/>
        <end position="635"/>
    </location>
</feature>
<dbReference type="GO" id="GO:0005524">
    <property type="term" value="F:ATP binding"/>
    <property type="evidence" value="ECO:0007669"/>
    <property type="project" value="UniProtKB-KW"/>
</dbReference>
<evidence type="ECO:0000313" key="13">
    <source>
        <dbReference type="Proteomes" id="UP000504607"/>
    </source>
</evidence>
<feature type="region of interest" description="Disordered" evidence="7">
    <location>
        <begin position="143"/>
        <end position="172"/>
    </location>
</feature>
<evidence type="ECO:0000259" key="11">
    <source>
        <dbReference type="Pfam" id="PF23598"/>
    </source>
</evidence>
<comment type="similarity">
    <text evidence="1">Belongs to the disease resistance NB-LRR family.</text>
</comment>
<proteinExistence type="inferred from homology"/>
<dbReference type="GO" id="GO:0042742">
    <property type="term" value="P:defense response to bacterium"/>
    <property type="evidence" value="ECO:0007669"/>
    <property type="project" value="UniProtKB-ARBA"/>
</dbReference>
<evidence type="ECO:0000256" key="4">
    <source>
        <dbReference type="ARBA" id="ARBA00022741"/>
    </source>
</evidence>
<dbReference type="InterPro" id="IPR032675">
    <property type="entry name" value="LRR_dom_sf"/>
</dbReference>
<dbReference type="InterPro" id="IPR056789">
    <property type="entry name" value="LRR_R13L1-DRL21"/>
</dbReference>
<evidence type="ECO:0000259" key="8">
    <source>
        <dbReference type="Pfam" id="PF00931"/>
    </source>
</evidence>
<dbReference type="InterPro" id="IPR027417">
    <property type="entry name" value="P-loop_NTPase"/>
</dbReference>